<dbReference type="InterPro" id="IPR011033">
    <property type="entry name" value="PRC_barrel-like_sf"/>
</dbReference>
<name>A0A2H0BTR8_9BACT</name>
<gene>
    <name evidence="2" type="ORF">COX00_03635</name>
</gene>
<sequence length="99" mass="10522">MKVNSKEMAGVPVETRSGWPVGRVASFDFDADSGHLQTLRVKPSGLVANLLGEELLVSWDAIVSMSFKKVVITDASVPERARAIAKAEPAAPSAMLKEG</sequence>
<dbReference type="EMBL" id="PCSZ01000067">
    <property type="protein sequence ID" value="PIP60388.1"/>
    <property type="molecule type" value="Genomic_DNA"/>
</dbReference>
<dbReference type="SUPFAM" id="SSF50346">
    <property type="entry name" value="PRC-barrel domain"/>
    <property type="match status" value="1"/>
</dbReference>
<dbReference type="Proteomes" id="UP000231581">
    <property type="component" value="Unassembled WGS sequence"/>
</dbReference>
<evidence type="ECO:0000313" key="3">
    <source>
        <dbReference type="Proteomes" id="UP000231581"/>
    </source>
</evidence>
<protein>
    <recommendedName>
        <fullName evidence="1">PRC-barrel domain-containing protein</fullName>
    </recommendedName>
</protein>
<feature type="domain" description="PRC-barrel" evidence="1">
    <location>
        <begin position="7"/>
        <end position="72"/>
    </location>
</feature>
<evidence type="ECO:0000313" key="2">
    <source>
        <dbReference type="EMBL" id="PIP60388.1"/>
    </source>
</evidence>
<accession>A0A2H0BTR8</accession>
<dbReference type="InterPro" id="IPR027275">
    <property type="entry name" value="PRC-brl_dom"/>
</dbReference>
<reference evidence="2 3" key="1">
    <citation type="submission" date="2017-09" db="EMBL/GenBank/DDBJ databases">
        <title>Depth-based differentiation of microbial function through sediment-hosted aquifers and enrichment of novel symbionts in the deep terrestrial subsurface.</title>
        <authorList>
            <person name="Probst A.J."/>
            <person name="Ladd B."/>
            <person name="Jarett J.K."/>
            <person name="Geller-Mcgrath D.E."/>
            <person name="Sieber C.M."/>
            <person name="Emerson J.B."/>
            <person name="Anantharaman K."/>
            <person name="Thomas B.C."/>
            <person name="Malmstrom R."/>
            <person name="Stieglmeier M."/>
            <person name="Klingl A."/>
            <person name="Woyke T."/>
            <person name="Ryan C.M."/>
            <person name="Banfield J.F."/>
        </authorList>
    </citation>
    <scope>NUCLEOTIDE SEQUENCE [LARGE SCALE GENOMIC DNA]</scope>
    <source>
        <strain evidence="2">CG22_combo_CG10-13_8_21_14_all_47_17</strain>
    </source>
</reference>
<dbReference type="Pfam" id="PF05239">
    <property type="entry name" value="PRC"/>
    <property type="match status" value="1"/>
</dbReference>
<comment type="caution">
    <text evidence="2">The sequence shown here is derived from an EMBL/GenBank/DDBJ whole genome shotgun (WGS) entry which is preliminary data.</text>
</comment>
<dbReference type="AlphaFoldDB" id="A0A2H0BTR8"/>
<dbReference type="Gene3D" id="2.30.30.240">
    <property type="entry name" value="PRC-barrel domain"/>
    <property type="match status" value="1"/>
</dbReference>
<evidence type="ECO:0000259" key="1">
    <source>
        <dbReference type="Pfam" id="PF05239"/>
    </source>
</evidence>
<organism evidence="2 3">
    <name type="scientific">Candidatus Uhrbacteria bacterium CG22_combo_CG10-13_8_21_14_all_47_17</name>
    <dbReference type="NCBI Taxonomy" id="1975041"/>
    <lineage>
        <taxon>Bacteria</taxon>
        <taxon>Candidatus Uhriibacteriota</taxon>
    </lineage>
</organism>
<proteinExistence type="predicted"/>